<dbReference type="Pfam" id="PF08502">
    <property type="entry name" value="LeuA_dimer"/>
    <property type="match status" value="1"/>
</dbReference>
<dbReference type="Proteomes" id="UP000321595">
    <property type="component" value="Chromosome"/>
</dbReference>
<dbReference type="SMART" id="SM00917">
    <property type="entry name" value="LeuA_dimer"/>
    <property type="match status" value="1"/>
</dbReference>
<dbReference type="InterPro" id="IPR013709">
    <property type="entry name" value="2-isopropylmalate_synth_dimer"/>
</dbReference>
<accession>A0A5B8Y0D4</accession>
<evidence type="ECO:0000259" key="2">
    <source>
        <dbReference type="SMART" id="SM00917"/>
    </source>
</evidence>
<proteinExistence type="predicted"/>
<sequence length="199" mass="22346">MDKQERMLALMREILQDEYVELRVRSYQTFESLDEGTCRVSATLANGDGSDFQVESEGVGTIDAFFNALKSRFARDFTSLNSIKFSEFNIRGILSSDDTAKGSQAEAEATLGILNSEGQEFKFRAKSSSISRAGIQATLSAAAYFVNSEKTYVKLHDIIEHYRNSGRMDLVEKYTEIMTRVVENTSYSEVVESLKNAHK</sequence>
<protein>
    <recommendedName>
        <fullName evidence="2">2-isopropylmalate synthase LeuA allosteric (dimerisation) domain-containing protein</fullName>
    </recommendedName>
</protein>
<reference evidence="3 4" key="1">
    <citation type="submission" date="2019-08" db="EMBL/GenBank/DDBJ databases">
        <authorList>
            <person name="Liang Q."/>
        </authorList>
    </citation>
    <scope>NUCLEOTIDE SEQUENCE [LARGE SCALE GENOMIC DNA]</scope>
    <source>
        <strain evidence="3 4">V1718</strain>
    </source>
</reference>
<dbReference type="GO" id="GO:0009098">
    <property type="term" value="P:L-leucine biosynthetic process"/>
    <property type="evidence" value="ECO:0007669"/>
    <property type="project" value="InterPro"/>
</dbReference>
<dbReference type="OrthoDB" id="5501254at2"/>
<dbReference type="AlphaFoldDB" id="A0A5B8Y0D4"/>
<dbReference type="SUPFAM" id="SSF110921">
    <property type="entry name" value="2-isopropylmalate synthase LeuA, allosteric (dimerisation) domain"/>
    <property type="match status" value="1"/>
</dbReference>
<dbReference type="EMBL" id="CP042467">
    <property type="protein sequence ID" value="QED29396.1"/>
    <property type="molecule type" value="Genomic_DNA"/>
</dbReference>
<evidence type="ECO:0000256" key="1">
    <source>
        <dbReference type="ARBA" id="ARBA00022679"/>
    </source>
</evidence>
<gene>
    <name evidence="3" type="ORF">FRD01_19590</name>
</gene>
<name>A0A5B8Y0D4_9DELT</name>
<feature type="domain" description="2-isopropylmalate synthase LeuA allosteric (dimerisation)" evidence="2">
    <location>
        <begin position="13"/>
        <end position="146"/>
    </location>
</feature>
<organism evidence="3 4">
    <name type="scientific">Microvenator marinus</name>
    <dbReference type="NCBI Taxonomy" id="2600177"/>
    <lineage>
        <taxon>Bacteria</taxon>
        <taxon>Deltaproteobacteria</taxon>
        <taxon>Bradymonadales</taxon>
        <taxon>Microvenatoraceae</taxon>
        <taxon>Microvenator</taxon>
    </lineage>
</organism>
<dbReference type="Gene3D" id="3.30.160.270">
    <property type="match status" value="1"/>
</dbReference>
<evidence type="ECO:0000313" key="4">
    <source>
        <dbReference type="Proteomes" id="UP000321595"/>
    </source>
</evidence>
<dbReference type="GO" id="GO:0003852">
    <property type="term" value="F:2-isopropylmalate synthase activity"/>
    <property type="evidence" value="ECO:0007669"/>
    <property type="project" value="InterPro"/>
</dbReference>
<dbReference type="InterPro" id="IPR036230">
    <property type="entry name" value="LeuA_allosteric_dom_sf"/>
</dbReference>
<evidence type="ECO:0000313" key="3">
    <source>
        <dbReference type="EMBL" id="QED29396.1"/>
    </source>
</evidence>
<keyword evidence="4" id="KW-1185">Reference proteome</keyword>
<dbReference type="RefSeq" id="WP_146962629.1">
    <property type="nucleotide sequence ID" value="NZ_CP042467.1"/>
</dbReference>
<dbReference type="KEGG" id="bbae:FRD01_19590"/>
<keyword evidence="1" id="KW-0808">Transferase</keyword>